<dbReference type="InterPro" id="IPR032308">
    <property type="entry name" value="TDBD"/>
</dbReference>
<evidence type="ECO:0000256" key="3">
    <source>
        <dbReference type="SAM" id="MobiDB-lite"/>
    </source>
</evidence>
<dbReference type="PANTHER" id="PTHR47025:SF2">
    <property type="entry name" value="AUTOIMMUNE REGULATOR"/>
    <property type="match status" value="1"/>
</dbReference>
<gene>
    <name evidence="5" type="ORF">KSP40_PGU013816</name>
</gene>
<dbReference type="PANTHER" id="PTHR47025">
    <property type="entry name" value="AUTOIMMUNE REGULATOR"/>
    <property type="match status" value="1"/>
</dbReference>
<feature type="domain" description="Tify" evidence="4">
    <location>
        <begin position="413"/>
        <end position="468"/>
    </location>
</feature>
<feature type="compositionally biased region" description="Basic and acidic residues" evidence="3">
    <location>
        <begin position="208"/>
        <end position="221"/>
    </location>
</feature>
<name>A0ABR2MMW1_9ASPA</name>
<reference evidence="5 6" key="1">
    <citation type="journal article" date="2022" name="Nat. Plants">
        <title>Genomes of leafy and leafless Platanthera orchids illuminate the evolution of mycoheterotrophy.</title>
        <authorList>
            <person name="Li M.H."/>
            <person name="Liu K.W."/>
            <person name="Li Z."/>
            <person name="Lu H.C."/>
            <person name="Ye Q.L."/>
            <person name="Zhang D."/>
            <person name="Wang J.Y."/>
            <person name="Li Y.F."/>
            <person name="Zhong Z.M."/>
            <person name="Liu X."/>
            <person name="Yu X."/>
            <person name="Liu D.K."/>
            <person name="Tu X.D."/>
            <person name="Liu B."/>
            <person name="Hao Y."/>
            <person name="Liao X.Y."/>
            <person name="Jiang Y.T."/>
            <person name="Sun W.H."/>
            <person name="Chen J."/>
            <person name="Chen Y.Q."/>
            <person name="Ai Y."/>
            <person name="Zhai J.W."/>
            <person name="Wu S.S."/>
            <person name="Zhou Z."/>
            <person name="Hsiao Y.Y."/>
            <person name="Wu W.L."/>
            <person name="Chen Y.Y."/>
            <person name="Lin Y.F."/>
            <person name="Hsu J.L."/>
            <person name="Li C.Y."/>
            <person name="Wang Z.W."/>
            <person name="Zhao X."/>
            <person name="Zhong W.Y."/>
            <person name="Ma X.K."/>
            <person name="Ma L."/>
            <person name="Huang J."/>
            <person name="Chen G.Z."/>
            <person name="Huang M.Z."/>
            <person name="Huang L."/>
            <person name="Peng D.H."/>
            <person name="Luo Y.B."/>
            <person name="Zou S.Q."/>
            <person name="Chen S.P."/>
            <person name="Lan S."/>
            <person name="Tsai W.C."/>
            <person name="Van de Peer Y."/>
            <person name="Liu Z.J."/>
        </authorList>
    </citation>
    <scope>NUCLEOTIDE SEQUENCE [LARGE SCALE GENOMIC DNA]</scope>
    <source>
        <strain evidence="5">Lor288</strain>
    </source>
</reference>
<protein>
    <recommendedName>
        <fullName evidence="4">Tify domain-containing protein</fullName>
    </recommendedName>
</protein>
<sequence>MANGKLSDPQEYVLHCGGRSGINREFVFAAKSQENIPNSLGQTRSCQASAVAPAAPLYCGSKRPKVSVDREEQPPVPPYAYIIALPAVIPMEVDTQPSDKRHTGYQKRGVCAPIPARSEGKLKKDDIGLDSRVSSDCNEGLKKDLIPGDRSITNCKGLMSEVSNSQLKNGSAAKQSILVHGDSHFTIGNRLAVKPSWRFTRSASNPSKMKEEENPGEEKATRTLTRPSLKAPMLADDQRGVAATLHTVQVENLVEIPIILDNCGGIDVENGQLDESVRAAYEGLVSVTLATEFNKGNELDYAILLENPTTSPITKRRCTRSLLKDAVEESAAVDASAVTIVNSVHLDESKGDNAALNGRLSTMLKKKMELKMSKKITLTKLPSNIKDLLGTGLLEGLPVIYTSCPGKKVGLQGVIRGTGILCSCTSCRGATVVSIYQFEIHAGSTNKHPSKFIFFRNGKNLCEVLRSCIGVSLNMLEAVIQNAIGPLSPKKLSLCEKCKGTGKFSLCNLCVKQNHQQEIPTASNGLSSSPKLLGRILVPFVCDGIPMNSSSPKMFTYGKLTKKDLGLHKLVFMDDILPQGTERLLEGYIKDSGIFCRCCSNMSFAV</sequence>
<dbReference type="Pfam" id="PF16135">
    <property type="entry name" value="TDBD"/>
    <property type="match status" value="1"/>
</dbReference>
<evidence type="ECO:0000256" key="1">
    <source>
        <dbReference type="ARBA" id="ARBA00004123"/>
    </source>
</evidence>
<organism evidence="5 6">
    <name type="scientific">Platanthera guangdongensis</name>
    <dbReference type="NCBI Taxonomy" id="2320717"/>
    <lineage>
        <taxon>Eukaryota</taxon>
        <taxon>Viridiplantae</taxon>
        <taxon>Streptophyta</taxon>
        <taxon>Embryophyta</taxon>
        <taxon>Tracheophyta</taxon>
        <taxon>Spermatophyta</taxon>
        <taxon>Magnoliopsida</taxon>
        <taxon>Liliopsida</taxon>
        <taxon>Asparagales</taxon>
        <taxon>Orchidaceae</taxon>
        <taxon>Orchidoideae</taxon>
        <taxon>Orchideae</taxon>
        <taxon>Orchidinae</taxon>
        <taxon>Platanthera</taxon>
    </lineage>
</organism>
<keyword evidence="6" id="KW-1185">Reference proteome</keyword>
<evidence type="ECO:0000259" key="4">
    <source>
        <dbReference type="Pfam" id="PF16135"/>
    </source>
</evidence>
<proteinExistence type="predicted"/>
<evidence type="ECO:0000313" key="5">
    <source>
        <dbReference type="EMBL" id="KAK8965472.1"/>
    </source>
</evidence>
<comment type="subcellular location">
    <subcellularLocation>
        <location evidence="1">Nucleus</location>
    </subcellularLocation>
</comment>
<dbReference type="EMBL" id="JBBWWR010000006">
    <property type="protein sequence ID" value="KAK8965472.1"/>
    <property type="molecule type" value="Genomic_DNA"/>
</dbReference>
<accession>A0ABR2MMW1</accession>
<feature type="region of interest" description="Disordered" evidence="3">
    <location>
        <begin position="201"/>
        <end position="225"/>
    </location>
</feature>
<evidence type="ECO:0000256" key="2">
    <source>
        <dbReference type="ARBA" id="ARBA00023242"/>
    </source>
</evidence>
<evidence type="ECO:0000313" key="6">
    <source>
        <dbReference type="Proteomes" id="UP001412067"/>
    </source>
</evidence>
<keyword evidence="2" id="KW-0539">Nucleus</keyword>
<comment type="caution">
    <text evidence="5">The sequence shown here is derived from an EMBL/GenBank/DDBJ whole genome shotgun (WGS) entry which is preliminary data.</text>
</comment>
<dbReference type="Proteomes" id="UP001412067">
    <property type="component" value="Unassembled WGS sequence"/>
</dbReference>